<dbReference type="AlphaFoldDB" id="A0A165E557"/>
<dbReference type="GeneID" id="63825983"/>
<evidence type="ECO:0000313" key="5">
    <source>
        <dbReference type="Proteomes" id="UP000076871"/>
    </source>
</evidence>
<evidence type="ECO:0000256" key="3">
    <source>
        <dbReference type="PROSITE-ProRule" id="PRU00339"/>
    </source>
</evidence>
<reference evidence="4 5" key="1">
    <citation type="journal article" date="2016" name="Mol. Biol. Evol.">
        <title>Comparative Genomics of Early-Diverging Mushroom-Forming Fungi Provides Insights into the Origins of Lignocellulose Decay Capabilities.</title>
        <authorList>
            <person name="Nagy L.G."/>
            <person name="Riley R."/>
            <person name="Tritt A."/>
            <person name="Adam C."/>
            <person name="Daum C."/>
            <person name="Floudas D."/>
            <person name="Sun H."/>
            <person name="Yadav J.S."/>
            <person name="Pangilinan J."/>
            <person name="Larsson K.H."/>
            <person name="Matsuura K."/>
            <person name="Barry K."/>
            <person name="Labutti K."/>
            <person name="Kuo R."/>
            <person name="Ohm R.A."/>
            <person name="Bhattacharya S.S."/>
            <person name="Shirouzu T."/>
            <person name="Yoshinaga Y."/>
            <person name="Martin F.M."/>
            <person name="Grigoriev I.V."/>
            <person name="Hibbett D.S."/>
        </authorList>
    </citation>
    <scope>NUCLEOTIDE SEQUENCE [LARGE SCALE GENOMIC DNA]</scope>
    <source>
        <strain evidence="4 5">93-53</strain>
    </source>
</reference>
<dbReference type="GO" id="GO:0072380">
    <property type="term" value="C:TRC complex"/>
    <property type="evidence" value="ECO:0007669"/>
    <property type="project" value="TreeGrafter"/>
</dbReference>
<protein>
    <submittedName>
        <fullName evidence="4">TPR-like protein</fullName>
    </submittedName>
</protein>
<dbReference type="Gene3D" id="1.25.40.10">
    <property type="entry name" value="Tetratricopeptide repeat domain"/>
    <property type="match status" value="1"/>
</dbReference>
<dbReference type="SUPFAM" id="SSF48452">
    <property type="entry name" value="TPR-like"/>
    <property type="match status" value="1"/>
</dbReference>
<dbReference type="InParanoid" id="A0A165E557"/>
<evidence type="ECO:0000313" key="4">
    <source>
        <dbReference type="EMBL" id="KZT06256.1"/>
    </source>
</evidence>
<evidence type="ECO:0000256" key="1">
    <source>
        <dbReference type="ARBA" id="ARBA00022737"/>
    </source>
</evidence>
<dbReference type="SMART" id="SM00028">
    <property type="entry name" value="TPR"/>
    <property type="match status" value="3"/>
</dbReference>
<dbReference type="RefSeq" id="XP_040763996.1">
    <property type="nucleotide sequence ID" value="XM_040908954.1"/>
</dbReference>
<dbReference type="PANTHER" id="PTHR45831:SF2">
    <property type="entry name" value="LD24721P"/>
    <property type="match status" value="1"/>
</dbReference>
<organism evidence="4 5">
    <name type="scientific">Laetiporus sulphureus 93-53</name>
    <dbReference type="NCBI Taxonomy" id="1314785"/>
    <lineage>
        <taxon>Eukaryota</taxon>
        <taxon>Fungi</taxon>
        <taxon>Dikarya</taxon>
        <taxon>Basidiomycota</taxon>
        <taxon>Agaricomycotina</taxon>
        <taxon>Agaricomycetes</taxon>
        <taxon>Polyporales</taxon>
        <taxon>Laetiporus</taxon>
    </lineage>
</organism>
<keyword evidence="2 3" id="KW-0802">TPR repeat</keyword>
<accession>A0A165E557</accession>
<dbReference type="Proteomes" id="UP000076871">
    <property type="component" value="Unassembled WGS sequence"/>
</dbReference>
<dbReference type="EMBL" id="KV427625">
    <property type="protein sequence ID" value="KZT06256.1"/>
    <property type="molecule type" value="Genomic_DNA"/>
</dbReference>
<dbReference type="OrthoDB" id="2423701at2759"/>
<dbReference type="STRING" id="1314785.A0A165E557"/>
<dbReference type="InterPro" id="IPR011990">
    <property type="entry name" value="TPR-like_helical_dom_sf"/>
</dbReference>
<keyword evidence="5" id="KW-1185">Reference proteome</keyword>
<evidence type="ECO:0000256" key="2">
    <source>
        <dbReference type="ARBA" id="ARBA00022803"/>
    </source>
</evidence>
<proteinExistence type="predicted"/>
<dbReference type="InterPro" id="IPR047150">
    <property type="entry name" value="SGT"/>
</dbReference>
<dbReference type="GO" id="GO:0006620">
    <property type="term" value="P:post-translational protein targeting to endoplasmic reticulum membrane"/>
    <property type="evidence" value="ECO:0007669"/>
    <property type="project" value="TreeGrafter"/>
</dbReference>
<sequence length="548" mass="61224">MSDDAKTALDLKAEGNALYIKQDYAAAYKKYSDAIAIDDKNAVLYANRAACSVGLKRLSDAVADAQKATDIDPSYAKAWARLATAQDALGHFEDSVKSWKKALGALPAENMSAVEVKQKQHYESELQNTVARTKPPSAADQLADRLTYTTSLDTTPWARAKAMLPELERRASETANSSAWAILGAATDWESGLSGLKQLKKFQTAAGPGIGGMTNVLRDLSNALLRDPRIFHIDSPTFLQMYNDQVMFEAQKDRAWVTGDAQEIIADAPERQRKEGWTPVRMAITTTVRAWIMHAFVMLNMKDDVDGALKLYTQVLAVLQWGRQAWRDVKKDDRGVIFEDTFLRGVRSLYMEALMTACERASSRDSEDLLNTLLEEAQDILRDTSPLEAAVPKGESYDCGFLLSFVFYPRGHALSMVGFYHNRIARQFGMRKDAPSAQEHFAKAANAYLEAALMFPEDDEMHAWFLHVGLEALFLCGTPIRDLLPVMKRIRLALPKMKAIWEHSSMAQGGRDKALQKDVWGEEDLLKALQEGRFTLDDMIMPEAPQPR</sequence>
<name>A0A165E557_9APHY</name>
<dbReference type="InterPro" id="IPR019734">
    <property type="entry name" value="TPR_rpt"/>
</dbReference>
<dbReference type="PROSITE" id="PS50005">
    <property type="entry name" value="TPR"/>
    <property type="match status" value="1"/>
</dbReference>
<gene>
    <name evidence="4" type="ORF">LAESUDRAFT_726075</name>
</gene>
<dbReference type="GO" id="GO:0060090">
    <property type="term" value="F:molecular adaptor activity"/>
    <property type="evidence" value="ECO:0007669"/>
    <property type="project" value="TreeGrafter"/>
</dbReference>
<dbReference type="GO" id="GO:0016020">
    <property type="term" value="C:membrane"/>
    <property type="evidence" value="ECO:0007669"/>
    <property type="project" value="TreeGrafter"/>
</dbReference>
<keyword evidence="1" id="KW-0677">Repeat</keyword>
<dbReference type="PANTHER" id="PTHR45831">
    <property type="entry name" value="LD24721P"/>
    <property type="match status" value="1"/>
</dbReference>
<feature type="repeat" description="TPR" evidence="3">
    <location>
        <begin position="76"/>
        <end position="109"/>
    </location>
</feature>